<dbReference type="Proteomes" id="UP000029228">
    <property type="component" value="Unassembled WGS sequence"/>
</dbReference>
<dbReference type="STRING" id="990268.JCM19235_182"/>
<reference evidence="1 2" key="2">
    <citation type="submission" date="2014-09" db="EMBL/GenBank/DDBJ databases">
        <authorList>
            <consortium name="NBRP consortium"/>
            <person name="Sawabe T."/>
            <person name="Meirelles P."/>
            <person name="Nakanishi M."/>
            <person name="Sayaka M."/>
            <person name="Hattori M."/>
            <person name="Ohkuma M."/>
        </authorList>
    </citation>
    <scope>NUCLEOTIDE SEQUENCE [LARGE SCALE GENOMIC DNA]</scope>
    <source>
        <strain evidence="2">JCM19235</strain>
    </source>
</reference>
<dbReference type="InterPro" id="IPR010263">
    <property type="entry name" value="T6SS_TssK"/>
</dbReference>
<reference evidence="1 2" key="1">
    <citation type="submission" date="2014-09" db="EMBL/GenBank/DDBJ databases">
        <title>Vibrio maritimus JCM 19235. (C45) whole genome shotgun sequence.</title>
        <authorList>
            <person name="Sawabe T."/>
            <person name="Meirelles P."/>
            <person name="Nakanishi M."/>
            <person name="Sayaka M."/>
            <person name="Hattori M."/>
            <person name="Ohkuma M."/>
        </authorList>
    </citation>
    <scope>NUCLEOTIDE SEQUENCE [LARGE SCALE GENOMIC DNA]</scope>
    <source>
        <strain evidence="2">JCM19235</strain>
    </source>
</reference>
<sequence>MSLYNPVVWQDGMFMKPQHFQQLDRAQNKLSSMLSSYTANYHWGVRRLEVNSQLLALGKIGITKAEGILQDRTPFDLPLLAELPDVKEVDPSIADKIVYLCCPLPSERSELFGERGDGARFSIESQEASDACYDSEDLTNIAVGKLNFCLMYDHEDRSSYTSIPILKISEVKPDGSVILDESFVPTCIDIQASTVLKKFVTEFASMLKHRAETIVERLGVVDQQGVSTVSDFMLLQALNRYEPLFWHIDSVEGYHPEELYRTLLQAEGELSTLCSASRRPLEYVKYNHGDLTTCLSGIINNAKLTLSVMSDQRAIPLPLNDQNYGIRTAAIPDRGIVESTTFILAVKADVPLDVLHTQFVSQTKIGSIDNIRDLINLQLPGIEIKPMPVVPRALPYHAGYTYFELDRTGEEWAALKNAAAIALHVAGDFANLSLQLWAVRL</sequence>
<organism evidence="1 2">
    <name type="scientific">Vibrio maritimus</name>
    <dbReference type="NCBI Taxonomy" id="990268"/>
    <lineage>
        <taxon>Bacteria</taxon>
        <taxon>Pseudomonadati</taxon>
        <taxon>Pseudomonadota</taxon>
        <taxon>Gammaproteobacteria</taxon>
        <taxon>Vibrionales</taxon>
        <taxon>Vibrionaceae</taxon>
        <taxon>Vibrio</taxon>
    </lineage>
</organism>
<dbReference type="PANTHER" id="PTHR35566:SF1">
    <property type="entry name" value="TYPE VI SECRETION SYSTEM BASEPLATE COMPONENT TSSK1"/>
    <property type="match status" value="1"/>
</dbReference>
<proteinExistence type="predicted"/>
<protein>
    <submittedName>
        <fullName evidence="1">Uncharacterized protein ImpJ/VasE</fullName>
    </submittedName>
</protein>
<dbReference type="EMBL" id="BBMR01000007">
    <property type="protein sequence ID" value="GAL20907.1"/>
    <property type="molecule type" value="Genomic_DNA"/>
</dbReference>
<dbReference type="AlphaFoldDB" id="A0A090SNF1"/>
<evidence type="ECO:0000313" key="1">
    <source>
        <dbReference type="EMBL" id="GAL20907.1"/>
    </source>
</evidence>
<dbReference type="OrthoDB" id="9775333at2"/>
<dbReference type="PANTHER" id="PTHR35566">
    <property type="entry name" value="BLR3599 PROTEIN"/>
    <property type="match status" value="1"/>
</dbReference>
<gene>
    <name evidence="1" type="ORF">JCM19235_182</name>
</gene>
<comment type="caution">
    <text evidence="1">The sequence shown here is derived from an EMBL/GenBank/DDBJ whole genome shotgun (WGS) entry which is preliminary data.</text>
</comment>
<evidence type="ECO:0000313" key="2">
    <source>
        <dbReference type="Proteomes" id="UP000029228"/>
    </source>
</evidence>
<dbReference type="Pfam" id="PF05936">
    <property type="entry name" value="T6SS_VasE"/>
    <property type="match status" value="1"/>
</dbReference>
<dbReference type="NCBIfam" id="TIGR03353">
    <property type="entry name" value="VI_chp_4"/>
    <property type="match status" value="1"/>
</dbReference>
<keyword evidence="2" id="KW-1185">Reference proteome</keyword>
<accession>A0A090SNF1</accession>
<name>A0A090SNF1_9VIBR</name>